<accession>A0A8D9ECH0</accession>
<feature type="compositionally biased region" description="Basic and acidic residues" evidence="1">
    <location>
        <begin position="77"/>
        <end position="92"/>
    </location>
</feature>
<proteinExistence type="predicted"/>
<feature type="region of interest" description="Disordered" evidence="1">
    <location>
        <begin position="68"/>
        <end position="162"/>
    </location>
</feature>
<feature type="compositionally biased region" description="Polar residues" evidence="1">
    <location>
        <begin position="130"/>
        <end position="140"/>
    </location>
</feature>
<evidence type="ECO:0000256" key="1">
    <source>
        <dbReference type="SAM" id="MobiDB-lite"/>
    </source>
</evidence>
<evidence type="ECO:0000313" key="2">
    <source>
        <dbReference type="EMBL" id="CAG6748631.1"/>
    </source>
</evidence>
<organism evidence="2">
    <name type="scientific">Cacopsylla melanoneura</name>
    <dbReference type="NCBI Taxonomy" id="428564"/>
    <lineage>
        <taxon>Eukaryota</taxon>
        <taxon>Metazoa</taxon>
        <taxon>Ecdysozoa</taxon>
        <taxon>Arthropoda</taxon>
        <taxon>Hexapoda</taxon>
        <taxon>Insecta</taxon>
        <taxon>Pterygota</taxon>
        <taxon>Neoptera</taxon>
        <taxon>Paraneoptera</taxon>
        <taxon>Hemiptera</taxon>
        <taxon>Sternorrhyncha</taxon>
        <taxon>Psylloidea</taxon>
        <taxon>Psyllidae</taxon>
        <taxon>Psyllinae</taxon>
        <taxon>Cacopsylla</taxon>
    </lineage>
</organism>
<sequence length="162" mass="17970">MIRIMESNVSVKTDIMTEKIDSVSVYSSQDFSQISDYSDEEVGDIAGKTILTQDIGEDIGDKCINTVEDTESLGKQQDIEDSGKDKTTERNTGKGYQSTAPSVVDEERTNSQQTPGRNSLTKIRSDDFESTNSRINGSYQEETKKRGIRVLQPPGGFSRGLW</sequence>
<dbReference type="AlphaFoldDB" id="A0A8D9ECH0"/>
<protein>
    <submittedName>
        <fullName evidence="2">Uncharacterized protein</fullName>
    </submittedName>
</protein>
<reference evidence="2" key="1">
    <citation type="submission" date="2021-05" db="EMBL/GenBank/DDBJ databases">
        <authorList>
            <person name="Alioto T."/>
            <person name="Alioto T."/>
            <person name="Gomez Garrido J."/>
        </authorList>
    </citation>
    <scope>NUCLEOTIDE SEQUENCE</scope>
</reference>
<name>A0A8D9ECH0_9HEMI</name>
<feature type="compositionally biased region" description="Polar residues" evidence="1">
    <location>
        <begin position="110"/>
        <end position="122"/>
    </location>
</feature>
<dbReference type="EMBL" id="HBUF01519936">
    <property type="protein sequence ID" value="CAG6748631.1"/>
    <property type="molecule type" value="Transcribed_RNA"/>
</dbReference>